<accession>A0ABQ1UQM1</accession>
<evidence type="ECO:0000313" key="2">
    <source>
        <dbReference type="Proteomes" id="UP000655016"/>
    </source>
</evidence>
<gene>
    <name evidence="1" type="ORF">GCM10011518_37130</name>
</gene>
<organism evidence="1 2">
    <name type="scientific">Flavobacterium limi</name>
    <dbReference type="NCBI Taxonomy" id="2045105"/>
    <lineage>
        <taxon>Bacteria</taxon>
        <taxon>Pseudomonadati</taxon>
        <taxon>Bacteroidota</taxon>
        <taxon>Flavobacteriia</taxon>
        <taxon>Flavobacteriales</taxon>
        <taxon>Flavobacteriaceae</taxon>
        <taxon>Flavobacterium</taxon>
    </lineage>
</organism>
<dbReference type="Proteomes" id="UP000655016">
    <property type="component" value="Unassembled WGS sequence"/>
</dbReference>
<sequence length="183" mass="21472">MKQILLEISDYEDSKTLKLFEEFESLNKQDYLTKGQLLKILNWKSPRPLNHYKANTESEIEEITKLAFSTENDLLKIHILTALKGVSFPAASAILMFYDPTKYPVIDIRVWRQLYYAKMVDTNERGQNFSLNDCAKYFQVVRKLADELNITARQVEKRLFDYDKANQIGNLYRLHVPKVLTTK</sequence>
<dbReference type="EMBL" id="BMKP01000010">
    <property type="protein sequence ID" value="GGF24382.1"/>
    <property type="molecule type" value="Genomic_DNA"/>
</dbReference>
<dbReference type="RefSeq" id="WP_163395942.1">
    <property type="nucleotide sequence ID" value="NZ_BMKP01000010.1"/>
</dbReference>
<proteinExistence type="predicted"/>
<reference evidence="2" key="1">
    <citation type="journal article" date="2019" name="Int. J. Syst. Evol. Microbiol.">
        <title>The Global Catalogue of Microorganisms (GCM) 10K type strain sequencing project: providing services to taxonomists for standard genome sequencing and annotation.</title>
        <authorList>
            <consortium name="The Broad Institute Genomics Platform"/>
            <consortium name="The Broad Institute Genome Sequencing Center for Infectious Disease"/>
            <person name="Wu L."/>
            <person name="Ma J."/>
        </authorList>
    </citation>
    <scope>NUCLEOTIDE SEQUENCE [LARGE SCALE GENOMIC DNA]</scope>
    <source>
        <strain evidence="2">CGMCC 1.16060</strain>
    </source>
</reference>
<comment type="caution">
    <text evidence="1">The sequence shown here is derived from an EMBL/GenBank/DDBJ whole genome shotgun (WGS) entry which is preliminary data.</text>
</comment>
<protein>
    <submittedName>
        <fullName evidence="1">Uncharacterized protein</fullName>
    </submittedName>
</protein>
<name>A0ABQ1UQM1_9FLAO</name>
<evidence type="ECO:0000313" key="1">
    <source>
        <dbReference type="EMBL" id="GGF24382.1"/>
    </source>
</evidence>
<keyword evidence="2" id="KW-1185">Reference proteome</keyword>